<dbReference type="AlphaFoldDB" id="A0A381YZ33"/>
<dbReference type="EMBL" id="UINC01019312">
    <property type="protein sequence ID" value="SVA81727.1"/>
    <property type="molecule type" value="Genomic_DNA"/>
</dbReference>
<organism evidence="1">
    <name type="scientific">marine metagenome</name>
    <dbReference type="NCBI Taxonomy" id="408172"/>
    <lineage>
        <taxon>unclassified sequences</taxon>
        <taxon>metagenomes</taxon>
        <taxon>ecological metagenomes</taxon>
    </lineage>
</organism>
<protein>
    <submittedName>
        <fullName evidence="1">Uncharacterized protein</fullName>
    </submittedName>
</protein>
<evidence type="ECO:0000313" key="1">
    <source>
        <dbReference type="EMBL" id="SVA81727.1"/>
    </source>
</evidence>
<sequence length="24" mass="2650">MFSELGRNIDESVSMPCEKIIPGP</sequence>
<name>A0A381YZ33_9ZZZZ</name>
<proteinExistence type="predicted"/>
<accession>A0A381YZ33</accession>
<reference evidence="1" key="1">
    <citation type="submission" date="2018-05" db="EMBL/GenBank/DDBJ databases">
        <authorList>
            <person name="Lanie J.A."/>
            <person name="Ng W.-L."/>
            <person name="Kazmierczak K.M."/>
            <person name="Andrzejewski T.M."/>
            <person name="Davidsen T.M."/>
            <person name="Wayne K.J."/>
            <person name="Tettelin H."/>
            <person name="Glass J.I."/>
            <person name="Rusch D."/>
            <person name="Podicherti R."/>
            <person name="Tsui H.-C.T."/>
            <person name="Winkler M.E."/>
        </authorList>
    </citation>
    <scope>NUCLEOTIDE SEQUENCE</scope>
</reference>
<gene>
    <name evidence="1" type="ORF">METZ01_LOCUS134581</name>
</gene>